<evidence type="ECO:0000313" key="2">
    <source>
        <dbReference type="EMBL" id="SNS10042.1"/>
    </source>
</evidence>
<proteinExistence type="predicted"/>
<dbReference type="OrthoDB" id="82456at2"/>
<evidence type="ECO:0000313" key="3">
    <source>
        <dbReference type="Proteomes" id="UP000198407"/>
    </source>
</evidence>
<gene>
    <name evidence="2" type="ORF">SAMN05444352_103130</name>
</gene>
<protein>
    <recommendedName>
        <fullName evidence="4">Phage replication protein O</fullName>
    </recommendedName>
</protein>
<feature type="compositionally biased region" description="Low complexity" evidence="1">
    <location>
        <begin position="146"/>
        <end position="155"/>
    </location>
</feature>
<evidence type="ECO:0008006" key="4">
    <source>
        <dbReference type="Google" id="ProtNLM"/>
    </source>
</evidence>
<reference evidence="3" key="1">
    <citation type="submission" date="2017-06" db="EMBL/GenBank/DDBJ databases">
        <authorList>
            <person name="Varghese N."/>
            <person name="Submissions S."/>
        </authorList>
    </citation>
    <scope>NUCLEOTIDE SEQUENCE [LARGE SCALE GENOMIC DNA]</scope>
    <source>
        <strain evidence="3">DSM 22348</strain>
    </source>
</reference>
<dbReference type="Proteomes" id="UP000198407">
    <property type="component" value="Unassembled WGS sequence"/>
</dbReference>
<dbReference type="EMBL" id="FZOL01000003">
    <property type="protein sequence ID" value="SNS10042.1"/>
    <property type="molecule type" value="Genomic_DNA"/>
</dbReference>
<organism evidence="2 3">
    <name type="scientific">Pseudomonas japonica</name>
    <dbReference type="NCBI Taxonomy" id="256466"/>
    <lineage>
        <taxon>Bacteria</taxon>
        <taxon>Pseudomonadati</taxon>
        <taxon>Pseudomonadota</taxon>
        <taxon>Gammaproteobacteria</taxon>
        <taxon>Pseudomonadales</taxon>
        <taxon>Pseudomonadaceae</taxon>
        <taxon>Pseudomonas</taxon>
    </lineage>
</organism>
<keyword evidence="3" id="KW-1185">Reference proteome</keyword>
<evidence type="ECO:0000256" key="1">
    <source>
        <dbReference type="SAM" id="MobiDB-lite"/>
    </source>
</evidence>
<name>A0A239BQV6_9PSED</name>
<dbReference type="RefSeq" id="WP_042125007.1">
    <property type="nucleotide sequence ID" value="NZ_FZOL01000003.1"/>
</dbReference>
<dbReference type="STRING" id="1215104.GCA_000730585_02791"/>
<sequence length="327" mass="36335">MTLEELLDRPIAFQRSFVSLGVGITGALMLSQAIYWSNRTDDADGWFYKTMEDWEVETGMTRSEQESARKKLVKCGVLEEMKKGVPCRLYFRVNLGSIAANLNVEIPQSSKRKSRKPVCRNPANKSAGKQQASPRKTRQQARGNPANLTENTTETTAEITAETTAGSLQDAPAAPQQPAVLAVVSVETPRCEIPADMPGPKDPTCKTYKSWANYAMAYRKRYDAWPVWNARVAGQMGQLVDRLGADFAHHVAAFFVGINDSKLINGCHNLGDLLFKCEAYHTQWRTNRQMNSTTARQLEQTQANLNAGLEAAQRIMDRAGGQSNEFL</sequence>
<accession>A0A239BQV6</accession>
<feature type="compositionally biased region" description="Polar residues" evidence="1">
    <location>
        <begin position="123"/>
        <end position="134"/>
    </location>
</feature>
<feature type="region of interest" description="Disordered" evidence="1">
    <location>
        <begin position="107"/>
        <end position="155"/>
    </location>
</feature>
<dbReference type="AlphaFoldDB" id="A0A239BQV6"/>